<sequence>MTKETLDAVNAVLEQRARDAPSIGLRKIRYVRLNTLRFEFGNDHPAQVAPLQLGIAPRIVRRRIKTRSPMRPPRMDIDTRSVNDKSDAMPWPKPLLEIIVGELEGATVFFRLDWFRGYWQLPLHPDSQEYFTFVTHRSMYTPTRVPMGSKDSSNGAAGPSAGALQEVWTQATCQKSQWCGKMTSAHGVHSWPNRIQGLVNKLMSRSAADLQQFLCVVNPRTSDAISWRENEDEVRVEDETTIEAVRAALLKMVSMAHPNPENELRPEELRLPLEAEQHRPLAFLSGRFSEPADSSTCCFAQKAFDWIPINATSLYGVDSTMARYQADMLQRMRISLMAFCYVIEHVPGDQNSTERPSAWFGSPLSCVSRRRMTLTSNGRVKRRFTTCRTVSVPRSSRSFSKTSSMTRRDNSLLARIPWSVSNGCAPLHTRARMAVAERQLQQRLWRHFSIGRLSRLMCQRSWLDVSLW</sequence>
<dbReference type="Proteomes" id="UP000602510">
    <property type="component" value="Unassembled WGS sequence"/>
</dbReference>
<proteinExistence type="predicted"/>
<dbReference type="InterPro" id="IPR051320">
    <property type="entry name" value="Viral_Replic_Matur_Polypro"/>
</dbReference>
<comment type="caution">
    <text evidence="1">The sequence shown here is derived from an EMBL/GenBank/DDBJ whole genome shotgun (WGS) entry which is preliminary data.</text>
</comment>
<dbReference type="AlphaFoldDB" id="A0A833S656"/>
<dbReference type="SUPFAM" id="SSF56672">
    <property type="entry name" value="DNA/RNA polymerases"/>
    <property type="match status" value="1"/>
</dbReference>
<dbReference type="EMBL" id="WSZM01001169">
    <property type="protein sequence ID" value="KAF4028043.1"/>
    <property type="molecule type" value="Genomic_DNA"/>
</dbReference>
<dbReference type="InterPro" id="IPR043502">
    <property type="entry name" value="DNA/RNA_pol_sf"/>
</dbReference>
<evidence type="ECO:0000313" key="2">
    <source>
        <dbReference type="Proteomes" id="UP000602510"/>
    </source>
</evidence>
<name>A0A833S656_PHYIN</name>
<accession>A0A833S656</accession>
<reference evidence="1" key="1">
    <citation type="submission" date="2020-04" db="EMBL/GenBank/DDBJ databases">
        <title>Hybrid Assembly of Korean Phytophthora infestans isolates.</title>
        <authorList>
            <person name="Prokchorchik M."/>
            <person name="Lee Y."/>
            <person name="Seo J."/>
            <person name="Cho J.-H."/>
            <person name="Park Y.-E."/>
            <person name="Jang D.-C."/>
            <person name="Im J.-S."/>
            <person name="Choi J.-G."/>
            <person name="Park H.-J."/>
            <person name="Lee G.-B."/>
            <person name="Lee Y.-G."/>
            <person name="Hong S.-Y."/>
            <person name="Cho K."/>
            <person name="Sohn K.H."/>
        </authorList>
    </citation>
    <scope>NUCLEOTIDE SEQUENCE</scope>
    <source>
        <strain evidence="1">KR_1_A1</strain>
    </source>
</reference>
<dbReference type="Gene3D" id="3.10.10.10">
    <property type="entry name" value="HIV Type 1 Reverse Transcriptase, subunit A, domain 1"/>
    <property type="match status" value="1"/>
</dbReference>
<dbReference type="PANTHER" id="PTHR33064">
    <property type="entry name" value="POL PROTEIN"/>
    <property type="match status" value="1"/>
</dbReference>
<dbReference type="PANTHER" id="PTHR33064:SF37">
    <property type="entry name" value="RIBONUCLEASE H"/>
    <property type="match status" value="1"/>
</dbReference>
<evidence type="ECO:0008006" key="3">
    <source>
        <dbReference type="Google" id="ProtNLM"/>
    </source>
</evidence>
<protein>
    <recommendedName>
        <fullName evidence="3">Reverse transcriptase domain-containing protein</fullName>
    </recommendedName>
</protein>
<organism evidence="1 2">
    <name type="scientific">Phytophthora infestans</name>
    <name type="common">Potato late blight agent</name>
    <name type="synonym">Botrytis infestans</name>
    <dbReference type="NCBI Taxonomy" id="4787"/>
    <lineage>
        <taxon>Eukaryota</taxon>
        <taxon>Sar</taxon>
        <taxon>Stramenopiles</taxon>
        <taxon>Oomycota</taxon>
        <taxon>Peronosporomycetes</taxon>
        <taxon>Peronosporales</taxon>
        <taxon>Peronosporaceae</taxon>
        <taxon>Phytophthora</taxon>
    </lineage>
</organism>
<evidence type="ECO:0000313" key="1">
    <source>
        <dbReference type="EMBL" id="KAF4028043.1"/>
    </source>
</evidence>
<keyword evidence="2" id="KW-1185">Reference proteome</keyword>
<gene>
    <name evidence="1" type="ORF">GN244_ATG20300</name>
</gene>